<dbReference type="EMBL" id="AWWV01011362">
    <property type="protein sequence ID" value="OMO72765.1"/>
    <property type="molecule type" value="Genomic_DNA"/>
</dbReference>
<proteinExistence type="predicted"/>
<dbReference type="Proteomes" id="UP000188268">
    <property type="component" value="Unassembled WGS sequence"/>
</dbReference>
<dbReference type="OrthoDB" id="10595310at2759"/>
<comment type="caution">
    <text evidence="1">The sequence shown here is derived from an EMBL/GenBank/DDBJ whole genome shotgun (WGS) entry which is preliminary data.</text>
</comment>
<evidence type="ECO:0000313" key="2">
    <source>
        <dbReference type="Proteomes" id="UP000188268"/>
    </source>
</evidence>
<name>A0A1R3HQV5_COCAP</name>
<dbReference type="AlphaFoldDB" id="A0A1R3HQV5"/>
<gene>
    <name evidence="1" type="ORF">CCACVL1_17604</name>
</gene>
<dbReference type="Gramene" id="OMO72765">
    <property type="protein sequence ID" value="OMO72765"/>
    <property type="gene ID" value="CCACVL1_17604"/>
</dbReference>
<evidence type="ECO:0000313" key="1">
    <source>
        <dbReference type="EMBL" id="OMO72765.1"/>
    </source>
</evidence>
<keyword evidence="2" id="KW-1185">Reference proteome</keyword>
<protein>
    <submittedName>
        <fullName evidence="1">Uncharacterized protein</fullName>
    </submittedName>
</protein>
<organism evidence="1 2">
    <name type="scientific">Corchorus capsularis</name>
    <name type="common">Jute</name>
    <dbReference type="NCBI Taxonomy" id="210143"/>
    <lineage>
        <taxon>Eukaryota</taxon>
        <taxon>Viridiplantae</taxon>
        <taxon>Streptophyta</taxon>
        <taxon>Embryophyta</taxon>
        <taxon>Tracheophyta</taxon>
        <taxon>Spermatophyta</taxon>
        <taxon>Magnoliopsida</taxon>
        <taxon>eudicotyledons</taxon>
        <taxon>Gunneridae</taxon>
        <taxon>Pentapetalae</taxon>
        <taxon>rosids</taxon>
        <taxon>malvids</taxon>
        <taxon>Malvales</taxon>
        <taxon>Malvaceae</taxon>
        <taxon>Grewioideae</taxon>
        <taxon>Apeibeae</taxon>
        <taxon>Corchorus</taxon>
    </lineage>
</organism>
<sequence length="48" mass="5061">MGSVIRLLSSAVPEFKCSTNGAPKLQISSSHTSKVATTPGFLNRSLKL</sequence>
<reference evidence="1 2" key="1">
    <citation type="submission" date="2013-09" db="EMBL/GenBank/DDBJ databases">
        <title>Corchorus capsularis genome sequencing.</title>
        <authorList>
            <person name="Alam M."/>
            <person name="Haque M.S."/>
            <person name="Islam M.S."/>
            <person name="Emdad E.M."/>
            <person name="Islam M.M."/>
            <person name="Ahmed B."/>
            <person name="Halim A."/>
            <person name="Hossen Q.M.M."/>
            <person name="Hossain M.Z."/>
            <person name="Ahmed R."/>
            <person name="Khan M.M."/>
            <person name="Islam R."/>
            <person name="Rashid M.M."/>
            <person name="Khan S.A."/>
            <person name="Rahman M.S."/>
            <person name="Alam M."/>
        </authorList>
    </citation>
    <scope>NUCLEOTIDE SEQUENCE [LARGE SCALE GENOMIC DNA]</scope>
    <source>
        <strain evidence="2">cv. CVL-1</strain>
        <tissue evidence="1">Whole seedling</tissue>
    </source>
</reference>
<accession>A0A1R3HQV5</accession>